<protein>
    <submittedName>
        <fullName evidence="2">DUF997 family protein</fullName>
    </submittedName>
</protein>
<sequence>MKKKEDVRFKIAHKEAKIGIGLVLFNFIWWFGFAYGLGSGDPESYRYILGLPEWFFYSCVLGFVVMTALVIICVKFFFKEVSFEDKEEGDIG</sequence>
<dbReference type="Pfam" id="PF06196">
    <property type="entry name" value="DUF997"/>
    <property type="match status" value="1"/>
</dbReference>
<gene>
    <name evidence="2" type="ORF">GJU41_03625</name>
</gene>
<evidence type="ECO:0000313" key="2">
    <source>
        <dbReference type="EMBL" id="MRX53048.1"/>
    </source>
</evidence>
<keyword evidence="3" id="KW-1185">Reference proteome</keyword>
<feature type="transmembrane region" description="Helical" evidence="1">
    <location>
        <begin position="20"/>
        <end position="38"/>
    </location>
</feature>
<keyword evidence="1" id="KW-1133">Transmembrane helix</keyword>
<dbReference type="InterPro" id="IPR010398">
    <property type="entry name" value="DUF997"/>
</dbReference>
<reference evidence="2 3" key="1">
    <citation type="submission" date="2019-11" db="EMBL/GenBank/DDBJ databases">
        <title>Bacillus idriensis genome.</title>
        <authorList>
            <person name="Konopka E.N."/>
            <person name="Newman J.D."/>
        </authorList>
    </citation>
    <scope>NUCLEOTIDE SEQUENCE [LARGE SCALE GENOMIC DNA]</scope>
    <source>
        <strain evidence="2 3">DSM 19097</strain>
    </source>
</reference>
<proteinExistence type="predicted"/>
<accession>A0A6I2M4L3</accession>
<keyword evidence="1" id="KW-0472">Membrane</keyword>
<evidence type="ECO:0000313" key="3">
    <source>
        <dbReference type="Proteomes" id="UP000441585"/>
    </source>
</evidence>
<feature type="transmembrane region" description="Helical" evidence="1">
    <location>
        <begin position="54"/>
        <end position="78"/>
    </location>
</feature>
<organism evidence="2 3">
    <name type="scientific">Metabacillus idriensis</name>
    <dbReference type="NCBI Taxonomy" id="324768"/>
    <lineage>
        <taxon>Bacteria</taxon>
        <taxon>Bacillati</taxon>
        <taxon>Bacillota</taxon>
        <taxon>Bacilli</taxon>
        <taxon>Bacillales</taxon>
        <taxon>Bacillaceae</taxon>
        <taxon>Metabacillus</taxon>
    </lineage>
</organism>
<keyword evidence="1" id="KW-0812">Transmembrane</keyword>
<name>A0A6I2M4L3_9BACI</name>
<dbReference type="EMBL" id="WKKF01000001">
    <property type="protein sequence ID" value="MRX53048.1"/>
    <property type="molecule type" value="Genomic_DNA"/>
</dbReference>
<dbReference type="PANTHER" id="PTHR39174:SF1">
    <property type="entry name" value="INNER MEMBRANE PROTEIN"/>
    <property type="match status" value="1"/>
</dbReference>
<dbReference type="RefSeq" id="WP_070876843.1">
    <property type="nucleotide sequence ID" value="NZ_CAJFZX010000007.1"/>
</dbReference>
<dbReference type="PANTHER" id="PTHR39174">
    <property type="entry name" value="INNER MEMBRANE PROTEIN-RELATED"/>
    <property type="match status" value="1"/>
</dbReference>
<dbReference type="Proteomes" id="UP000441585">
    <property type="component" value="Unassembled WGS sequence"/>
</dbReference>
<evidence type="ECO:0000256" key="1">
    <source>
        <dbReference type="SAM" id="Phobius"/>
    </source>
</evidence>
<dbReference type="AlphaFoldDB" id="A0A6I2M4L3"/>
<comment type="caution">
    <text evidence="2">The sequence shown here is derived from an EMBL/GenBank/DDBJ whole genome shotgun (WGS) entry which is preliminary data.</text>
</comment>